<dbReference type="Gene3D" id="1.20.120.420">
    <property type="entry name" value="translation initiation factor eif-2b, domain 1"/>
    <property type="match status" value="1"/>
</dbReference>
<dbReference type="AlphaFoldDB" id="A0A6T7HZM6"/>
<accession>A0A6T7HZM6</accession>
<sequence length="273" mass="30485">MRPGLPFVLPSKTLLSQFEATERANINRFLLNKITLDLYYNMSAPLSMMQNLLPDLASVSPGSERRSLREEKLPMTPNFATRAQPNGLPMLPALGSIEKEHRGLTLGNNSIQSLVYTNQTGRGPRLQVLDQKLLAQGKQVYIDILRAEQAWWVINKNQIEGDQVIANVATLGIALDLSSNERSIKVLNKIHGDGGDTASVMEYVKQRIDYLRSSSPTNTLMLESLDQLLAAAQKTAEKTAVFDLRRKSPQKTIVEDIVRYAEFMLSEAAKENM</sequence>
<reference evidence="1" key="1">
    <citation type="submission" date="2021-01" db="EMBL/GenBank/DDBJ databases">
        <authorList>
            <person name="Corre E."/>
            <person name="Pelletier E."/>
            <person name="Niang G."/>
            <person name="Scheremetjew M."/>
            <person name="Finn R."/>
            <person name="Kale V."/>
            <person name="Holt S."/>
            <person name="Cochrane G."/>
            <person name="Meng A."/>
            <person name="Brown T."/>
            <person name="Cohen L."/>
        </authorList>
    </citation>
    <scope>NUCLEOTIDE SEQUENCE</scope>
    <source>
        <strain evidence="1">CCMP2084</strain>
    </source>
</reference>
<name>A0A6T7HZM6_9STRA</name>
<dbReference type="EMBL" id="HBHQ01014543">
    <property type="protein sequence ID" value="CAD9817870.1"/>
    <property type="molecule type" value="Transcribed_RNA"/>
</dbReference>
<dbReference type="InterPro" id="IPR027363">
    <property type="entry name" value="M1Pi_N"/>
</dbReference>
<evidence type="ECO:0000313" key="1">
    <source>
        <dbReference type="EMBL" id="CAD9817870.1"/>
    </source>
</evidence>
<organism evidence="1">
    <name type="scientific">Attheya septentrionalis</name>
    <dbReference type="NCBI Taxonomy" id="420275"/>
    <lineage>
        <taxon>Eukaryota</taxon>
        <taxon>Sar</taxon>
        <taxon>Stramenopiles</taxon>
        <taxon>Ochrophyta</taxon>
        <taxon>Bacillariophyta</taxon>
        <taxon>Coscinodiscophyceae</taxon>
        <taxon>Chaetocerotophycidae</taxon>
        <taxon>Chaetocerotales</taxon>
        <taxon>Attheyaceae</taxon>
        <taxon>Attheya</taxon>
    </lineage>
</organism>
<protein>
    <submittedName>
        <fullName evidence="1">Uncharacterized protein</fullName>
    </submittedName>
</protein>
<gene>
    <name evidence="1" type="ORF">ASEP1449_LOCUS9702</name>
    <name evidence="2" type="ORF">ASEP1449_LOCUS9703</name>
</gene>
<evidence type="ECO:0000313" key="2">
    <source>
        <dbReference type="EMBL" id="CAD9817871.1"/>
    </source>
</evidence>
<dbReference type="EMBL" id="HBHQ01014544">
    <property type="protein sequence ID" value="CAD9817871.1"/>
    <property type="molecule type" value="Transcribed_RNA"/>
</dbReference>
<proteinExistence type="predicted"/>